<dbReference type="OrthoDB" id="2505284at2759"/>
<dbReference type="AlphaFoldDB" id="F4S3C0"/>
<feature type="compositionally biased region" description="Basic and acidic residues" evidence="1">
    <location>
        <begin position="89"/>
        <end position="98"/>
    </location>
</feature>
<evidence type="ECO:0000313" key="2">
    <source>
        <dbReference type="EMBL" id="EGG00867.1"/>
    </source>
</evidence>
<evidence type="ECO:0000313" key="3">
    <source>
        <dbReference type="Proteomes" id="UP000001072"/>
    </source>
</evidence>
<feature type="compositionally biased region" description="Polar residues" evidence="1">
    <location>
        <begin position="66"/>
        <end position="79"/>
    </location>
</feature>
<dbReference type="GeneID" id="18926117"/>
<feature type="region of interest" description="Disordered" evidence="1">
    <location>
        <begin position="288"/>
        <end position="308"/>
    </location>
</feature>
<feature type="region of interest" description="Disordered" evidence="1">
    <location>
        <begin position="1"/>
        <end position="179"/>
    </location>
</feature>
<sequence length="308" mass="34352">MAPTTFHTSHSSDSTLLKSQTKKQITRHPTTVPLPPSPPATETLNLDDGLPEPIEMNSRTRRSKDASNQPITKPYSQPRRNSKLTNKRTRQDELDSRSIEPASPISSPLNSPTNRKSFHPHKRTKIEKPKTSKTSSTPVDEESIVESSTGFRDSPRNPFLVKEGESVRQAGQFHDEKSRKLVYVFRGKRIQYDPGEDLHNTGDSPFTLSAPKLLFPTSSVPPSPPPKLEFETDPSESLKSMIDPFQTPKKNKKPNDHHEDGSSNEVTVGLPTPQQTRQKRLCYDLLGGSNQVEVNGSKGKQTISKGMR</sequence>
<dbReference type="InParanoid" id="F4S3C0"/>
<dbReference type="STRING" id="747676.F4S3C0"/>
<dbReference type="EMBL" id="GL883143">
    <property type="protein sequence ID" value="EGG00867.1"/>
    <property type="molecule type" value="Genomic_DNA"/>
</dbReference>
<name>F4S3C0_MELLP</name>
<protein>
    <submittedName>
        <fullName evidence="2">Uncharacterized protein</fullName>
    </submittedName>
</protein>
<reference evidence="3" key="1">
    <citation type="journal article" date="2011" name="Proc. Natl. Acad. Sci. U.S.A.">
        <title>Obligate biotrophy features unraveled by the genomic analysis of rust fungi.</title>
        <authorList>
            <person name="Duplessis S."/>
            <person name="Cuomo C.A."/>
            <person name="Lin Y.-C."/>
            <person name="Aerts A."/>
            <person name="Tisserant E."/>
            <person name="Veneault-Fourrey C."/>
            <person name="Joly D.L."/>
            <person name="Hacquard S."/>
            <person name="Amselem J."/>
            <person name="Cantarel B.L."/>
            <person name="Chiu R."/>
            <person name="Coutinho P.M."/>
            <person name="Feau N."/>
            <person name="Field M."/>
            <person name="Frey P."/>
            <person name="Gelhaye E."/>
            <person name="Goldberg J."/>
            <person name="Grabherr M.G."/>
            <person name="Kodira C.D."/>
            <person name="Kohler A."/>
            <person name="Kuees U."/>
            <person name="Lindquist E.A."/>
            <person name="Lucas S.M."/>
            <person name="Mago R."/>
            <person name="Mauceli E."/>
            <person name="Morin E."/>
            <person name="Murat C."/>
            <person name="Pangilinan J.L."/>
            <person name="Park R."/>
            <person name="Pearson M."/>
            <person name="Quesneville H."/>
            <person name="Rouhier N."/>
            <person name="Sakthikumar S."/>
            <person name="Salamov A.A."/>
            <person name="Schmutz J."/>
            <person name="Selles B."/>
            <person name="Shapiro H."/>
            <person name="Tanguay P."/>
            <person name="Tuskan G.A."/>
            <person name="Henrissat B."/>
            <person name="Van de Peer Y."/>
            <person name="Rouze P."/>
            <person name="Ellis J.G."/>
            <person name="Dodds P.N."/>
            <person name="Schein J.E."/>
            <person name="Zhong S."/>
            <person name="Hamelin R.C."/>
            <person name="Grigoriev I.V."/>
            <person name="Szabo L.J."/>
            <person name="Martin F."/>
        </authorList>
    </citation>
    <scope>NUCLEOTIDE SEQUENCE [LARGE SCALE GENOMIC DNA]</scope>
    <source>
        <strain evidence="3">98AG31 / pathotype 3-4-7</strain>
    </source>
</reference>
<dbReference type="VEuPathDB" id="FungiDB:MELLADRAFT_117945"/>
<proteinExistence type="predicted"/>
<feature type="compositionally biased region" description="Low complexity" evidence="1">
    <location>
        <begin position="1"/>
        <end position="15"/>
    </location>
</feature>
<feature type="compositionally biased region" description="Polar residues" evidence="1">
    <location>
        <begin position="104"/>
        <end position="115"/>
    </location>
</feature>
<dbReference type="RefSeq" id="XP_007415941.1">
    <property type="nucleotide sequence ID" value="XM_007415879.1"/>
</dbReference>
<evidence type="ECO:0000256" key="1">
    <source>
        <dbReference type="SAM" id="MobiDB-lite"/>
    </source>
</evidence>
<organism evidence="3">
    <name type="scientific">Melampsora larici-populina (strain 98AG31 / pathotype 3-4-7)</name>
    <name type="common">Poplar leaf rust fungus</name>
    <dbReference type="NCBI Taxonomy" id="747676"/>
    <lineage>
        <taxon>Eukaryota</taxon>
        <taxon>Fungi</taxon>
        <taxon>Dikarya</taxon>
        <taxon>Basidiomycota</taxon>
        <taxon>Pucciniomycotina</taxon>
        <taxon>Pucciniomycetes</taxon>
        <taxon>Pucciniales</taxon>
        <taxon>Melampsoraceae</taxon>
        <taxon>Melampsora</taxon>
    </lineage>
</organism>
<keyword evidence="3" id="KW-1185">Reference proteome</keyword>
<feature type="compositionally biased region" description="Basic residues" evidence="1">
    <location>
        <begin position="116"/>
        <end position="125"/>
    </location>
</feature>
<gene>
    <name evidence="2" type="ORF">MELLADRAFT_117945</name>
</gene>
<dbReference type="HOGENOM" id="CLU_858246_0_0_1"/>
<feature type="region of interest" description="Disordered" evidence="1">
    <location>
        <begin position="192"/>
        <end position="275"/>
    </location>
</feature>
<dbReference type="Proteomes" id="UP000001072">
    <property type="component" value="Unassembled WGS sequence"/>
</dbReference>
<dbReference type="KEGG" id="mlr:MELLADRAFT_117945"/>
<accession>F4S3C0</accession>